<dbReference type="GO" id="GO:0010181">
    <property type="term" value="F:FMN binding"/>
    <property type="evidence" value="ECO:0007669"/>
    <property type="project" value="InterPro"/>
</dbReference>
<dbReference type="Proteomes" id="UP000244905">
    <property type="component" value="Unassembled WGS sequence"/>
</dbReference>
<evidence type="ECO:0000256" key="2">
    <source>
        <dbReference type="ARBA" id="ARBA00022448"/>
    </source>
</evidence>
<dbReference type="Gene3D" id="2.20.28.10">
    <property type="match status" value="2"/>
</dbReference>
<protein>
    <submittedName>
        <fullName evidence="8">Rubrerythrin</fullName>
    </submittedName>
</protein>
<dbReference type="InterPro" id="IPR012347">
    <property type="entry name" value="Ferritin-like"/>
</dbReference>
<dbReference type="CDD" id="cd01041">
    <property type="entry name" value="Rubrerythrin"/>
    <property type="match status" value="1"/>
</dbReference>
<dbReference type="GO" id="GO:0016646">
    <property type="term" value="F:oxidoreductase activity, acting on the CH-NH group of donors, NAD or NADP as acceptor"/>
    <property type="evidence" value="ECO:0007669"/>
    <property type="project" value="UniProtKB-ARBA"/>
</dbReference>
<reference evidence="9" key="1">
    <citation type="submission" date="2018-02" db="EMBL/GenBank/DDBJ databases">
        <authorList>
            <person name="Clavel T."/>
            <person name="Strowig T."/>
        </authorList>
    </citation>
    <scope>NUCLEOTIDE SEQUENCE [LARGE SCALE GENOMIC DNA]</scope>
    <source>
        <strain evidence="9">DSM 103720</strain>
    </source>
</reference>
<dbReference type="InterPro" id="IPR024934">
    <property type="entry name" value="Rubredoxin-like_dom"/>
</dbReference>
<dbReference type="InterPro" id="IPR009078">
    <property type="entry name" value="Ferritin-like_SF"/>
</dbReference>
<comment type="cofactor">
    <cofactor evidence="1">
        <name>Fe(3+)</name>
        <dbReference type="ChEBI" id="CHEBI:29034"/>
    </cofactor>
</comment>
<feature type="domain" description="Ferritin-like diiron" evidence="7">
    <location>
        <begin position="217"/>
        <end position="348"/>
    </location>
</feature>
<dbReference type="AlphaFoldDB" id="A0A2V1IQI7"/>
<dbReference type="SMART" id="SM00903">
    <property type="entry name" value="Flavin_Reduct"/>
    <property type="match status" value="1"/>
</dbReference>
<dbReference type="InterPro" id="IPR048574">
    <property type="entry name" value="RUBY_RBDX"/>
</dbReference>
<evidence type="ECO:0000259" key="6">
    <source>
        <dbReference type="PROSITE" id="PS50903"/>
    </source>
</evidence>
<comment type="caution">
    <text evidence="8">The sequence shown here is derived from an EMBL/GenBank/DDBJ whole genome shotgun (WGS) entry which is preliminary data.</text>
</comment>
<evidence type="ECO:0000256" key="4">
    <source>
        <dbReference type="ARBA" id="ARBA00022982"/>
    </source>
</evidence>
<evidence type="ECO:0000313" key="9">
    <source>
        <dbReference type="Proteomes" id="UP000244905"/>
    </source>
</evidence>
<keyword evidence="2" id="KW-0813">Transport</keyword>
<dbReference type="SUPFAM" id="SSF47240">
    <property type="entry name" value="Ferritin-like"/>
    <property type="match status" value="1"/>
</dbReference>
<dbReference type="SUPFAM" id="SSF50475">
    <property type="entry name" value="FMN-binding split barrel"/>
    <property type="match status" value="1"/>
</dbReference>
<evidence type="ECO:0000256" key="1">
    <source>
        <dbReference type="ARBA" id="ARBA00001965"/>
    </source>
</evidence>
<dbReference type="GO" id="GO:0005506">
    <property type="term" value="F:iron ion binding"/>
    <property type="evidence" value="ECO:0007669"/>
    <property type="project" value="InterPro"/>
</dbReference>
<dbReference type="CDD" id="cd00729">
    <property type="entry name" value="rubredoxin_SM"/>
    <property type="match status" value="1"/>
</dbReference>
<keyword evidence="3" id="KW-0479">Metal-binding</keyword>
<dbReference type="InterPro" id="IPR009040">
    <property type="entry name" value="Ferritin-like_diiron"/>
</dbReference>
<evidence type="ECO:0000313" key="8">
    <source>
        <dbReference type="EMBL" id="PWB02837.1"/>
    </source>
</evidence>
<keyword evidence="9" id="KW-1185">Reference proteome</keyword>
<accession>A0A2V1IQI7</accession>
<proteinExistence type="predicted"/>
<evidence type="ECO:0000256" key="3">
    <source>
        <dbReference type="ARBA" id="ARBA00022723"/>
    </source>
</evidence>
<sequence>MENPLFKIPYGLYIVTVNADGRDNGCISNTFEQVTCTPAQACVCLNKSSLTCEMIEKAGAFTVSVISENADFSLFERFGFKSGREVDKFKDFADVKRLDNGTLAVTCGTNSYFSVKVAQKIDLGTHMMFIGEVTEMAVLDDVASATYNYYQEHIKPQPAQPSAAGSAHTVWRCKVCGYEYVGDEIPADFICPICKHPASDFEKVTITDNVADNPTNPYSGTKTEKNLQEAFAGESMARNKYTYFASVARKNGFEQIAAIFEHTAANEKEHAKLWCKALGGVSQDTALNLQHAAEGENYEWTDMYDRFAKDADAEGFHDLAKQFRGVAAIEKTHEERYRKLLENVEAHEVFRKSGVTVWECRNCGHICIGTEAPEVCPVCFHQQSYFEVRAENY</sequence>
<name>A0A2V1IQI7_9BACT</name>
<dbReference type="Gene3D" id="1.20.1260.10">
    <property type="match status" value="1"/>
</dbReference>
<evidence type="ECO:0000259" key="7">
    <source>
        <dbReference type="PROSITE" id="PS50905"/>
    </source>
</evidence>
<dbReference type="PANTHER" id="PTHR43865">
    <property type="entry name" value="RUBRERYTHRIN-RELATED"/>
    <property type="match status" value="1"/>
</dbReference>
<dbReference type="Gene3D" id="2.30.110.10">
    <property type="entry name" value="Electron Transport, Fmn-binding Protein, Chain A"/>
    <property type="match status" value="1"/>
</dbReference>
<dbReference type="Pfam" id="PF02915">
    <property type="entry name" value="Rubrerythrin"/>
    <property type="match status" value="1"/>
</dbReference>
<organism evidence="8 9">
    <name type="scientific">Duncaniella muris</name>
    <dbReference type="NCBI Taxonomy" id="2094150"/>
    <lineage>
        <taxon>Bacteria</taxon>
        <taxon>Pseudomonadati</taxon>
        <taxon>Bacteroidota</taxon>
        <taxon>Bacteroidia</taxon>
        <taxon>Bacteroidales</taxon>
        <taxon>Muribaculaceae</taxon>
        <taxon>Duncaniella</taxon>
    </lineage>
</organism>
<dbReference type="PROSITE" id="PS50905">
    <property type="entry name" value="FERRITIN_LIKE"/>
    <property type="match status" value="1"/>
</dbReference>
<dbReference type="NCBIfam" id="NF045767">
    <property type="entry name" value="RuberyRbr"/>
    <property type="match status" value="1"/>
</dbReference>
<dbReference type="Pfam" id="PF01613">
    <property type="entry name" value="Flavin_Reduct"/>
    <property type="match status" value="1"/>
</dbReference>
<dbReference type="Pfam" id="PF21349">
    <property type="entry name" value="RUBY_RBDX"/>
    <property type="match status" value="2"/>
</dbReference>
<gene>
    <name evidence="8" type="ORF">C5O23_05260</name>
</gene>
<dbReference type="InterPro" id="IPR012349">
    <property type="entry name" value="Split_barrel_FMN-bd"/>
</dbReference>
<keyword evidence="5" id="KW-0408">Iron</keyword>
<dbReference type="PANTHER" id="PTHR43865:SF1">
    <property type="entry name" value="RUBRERYTHRIN-RELATED"/>
    <property type="match status" value="1"/>
</dbReference>
<dbReference type="InterPro" id="IPR003251">
    <property type="entry name" value="Rr_diiron-bd_dom"/>
</dbReference>
<keyword evidence="4" id="KW-0249">Electron transport</keyword>
<dbReference type="EMBL" id="PUEC01000009">
    <property type="protein sequence ID" value="PWB02837.1"/>
    <property type="molecule type" value="Genomic_DNA"/>
</dbReference>
<dbReference type="InterPro" id="IPR002563">
    <property type="entry name" value="Flavin_Rdtase-like_dom"/>
</dbReference>
<dbReference type="PROSITE" id="PS50903">
    <property type="entry name" value="RUBREDOXIN_LIKE"/>
    <property type="match status" value="1"/>
</dbReference>
<evidence type="ECO:0000256" key="5">
    <source>
        <dbReference type="ARBA" id="ARBA00023004"/>
    </source>
</evidence>
<dbReference type="SUPFAM" id="SSF57802">
    <property type="entry name" value="Rubredoxin-like"/>
    <property type="match status" value="2"/>
</dbReference>
<dbReference type="CDD" id="cd00350">
    <property type="entry name" value="rubredoxin_like"/>
    <property type="match status" value="1"/>
</dbReference>
<dbReference type="InterPro" id="IPR052364">
    <property type="entry name" value="Rubrerythrin"/>
</dbReference>
<feature type="domain" description="Rubredoxin-like" evidence="6">
    <location>
        <begin position="168"/>
        <end position="204"/>
    </location>
</feature>